<reference evidence="2" key="1">
    <citation type="journal article" date="2011" name="PLoS Genet.">
        <title>Genomic analysis of the necrotrophic fungal pathogens Sclerotinia sclerotiorum and Botrytis cinerea.</title>
        <authorList>
            <person name="Amselem J."/>
            <person name="Cuomo C.A."/>
            <person name="van Kan J.A."/>
            <person name="Viaud M."/>
            <person name="Benito E.P."/>
            <person name="Couloux A."/>
            <person name="Coutinho P.M."/>
            <person name="de Vries R.P."/>
            <person name="Dyer P.S."/>
            <person name="Fillinger S."/>
            <person name="Fournier E."/>
            <person name="Gout L."/>
            <person name="Hahn M."/>
            <person name="Kohn L."/>
            <person name="Lapalu N."/>
            <person name="Plummer K.M."/>
            <person name="Pradier J.M."/>
            <person name="Quevillon E."/>
            <person name="Sharon A."/>
            <person name="Simon A."/>
            <person name="ten Have A."/>
            <person name="Tudzynski B."/>
            <person name="Tudzynski P."/>
            <person name="Wincker P."/>
            <person name="Andrew M."/>
            <person name="Anthouard V."/>
            <person name="Beever R.E."/>
            <person name="Beffa R."/>
            <person name="Benoit I."/>
            <person name="Bouzid O."/>
            <person name="Brault B."/>
            <person name="Chen Z."/>
            <person name="Choquer M."/>
            <person name="Collemare J."/>
            <person name="Cotton P."/>
            <person name="Danchin E.G."/>
            <person name="Da Silva C."/>
            <person name="Gautier A."/>
            <person name="Giraud C."/>
            <person name="Giraud T."/>
            <person name="Gonzalez C."/>
            <person name="Grossetete S."/>
            <person name="Guldener U."/>
            <person name="Henrissat B."/>
            <person name="Howlett B.J."/>
            <person name="Kodira C."/>
            <person name="Kretschmer M."/>
            <person name="Lappartient A."/>
            <person name="Leroch M."/>
            <person name="Levis C."/>
            <person name="Mauceli E."/>
            <person name="Neuveglise C."/>
            <person name="Oeser B."/>
            <person name="Pearson M."/>
            <person name="Poulain J."/>
            <person name="Poussereau N."/>
            <person name="Quesneville H."/>
            <person name="Rascle C."/>
            <person name="Schumacher J."/>
            <person name="Segurens B."/>
            <person name="Sexton A."/>
            <person name="Silva E."/>
            <person name="Sirven C."/>
            <person name="Soanes D.M."/>
            <person name="Talbot N.J."/>
            <person name="Templeton M."/>
            <person name="Yandava C."/>
            <person name="Yarden O."/>
            <person name="Zeng Q."/>
            <person name="Rollins J.A."/>
            <person name="Lebrun M.H."/>
            <person name="Dickman M."/>
        </authorList>
    </citation>
    <scope>NUCLEOTIDE SEQUENCE [LARGE SCALE GENOMIC DNA]</scope>
    <source>
        <strain evidence="2">T4</strain>
    </source>
</reference>
<protein>
    <submittedName>
        <fullName evidence="1">Uncharacterized protein</fullName>
    </submittedName>
</protein>
<dbReference type="EMBL" id="FQ790293">
    <property type="protein sequence ID" value="CCD48309.1"/>
    <property type="molecule type" value="Genomic_DNA"/>
</dbReference>
<organism evidence="1 2">
    <name type="scientific">Botryotinia fuckeliana (strain T4)</name>
    <name type="common">Noble rot fungus</name>
    <name type="synonym">Botrytis cinerea</name>
    <dbReference type="NCBI Taxonomy" id="999810"/>
    <lineage>
        <taxon>Eukaryota</taxon>
        <taxon>Fungi</taxon>
        <taxon>Dikarya</taxon>
        <taxon>Ascomycota</taxon>
        <taxon>Pezizomycotina</taxon>
        <taxon>Leotiomycetes</taxon>
        <taxon>Helotiales</taxon>
        <taxon>Sclerotiniaceae</taxon>
        <taxon>Botrytis</taxon>
    </lineage>
</organism>
<proteinExistence type="predicted"/>
<accession>G2Y6Q7</accession>
<dbReference type="HOGENOM" id="CLU_1740233_0_0_1"/>
<dbReference type="AlphaFoldDB" id="G2Y6Q7"/>
<name>G2Y6Q7_BOTF4</name>
<dbReference type="OrthoDB" id="10284168at2759"/>
<gene>
    <name evidence="1" type="ORF">BofuT4_P106930.1</name>
</gene>
<dbReference type="Proteomes" id="UP000008177">
    <property type="component" value="Unplaced contigs"/>
</dbReference>
<evidence type="ECO:0000313" key="1">
    <source>
        <dbReference type="EMBL" id="CCD48309.1"/>
    </source>
</evidence>
<sequence length="151" mass="17066">MFEPGCTSLTLSNAYTTSLDIPSELRHFFGPVIINPVTALKNLTRVFSIDDAPYVIQVTSQHTQGGLIRLKPPKFFIPKPSNDEPDGPNQFLRFVCSSSLNQDRGVIEKQMLESSGFSEGGTFAWECENRSHKHRSGMLCYYACIWRRESM</sequence>
<evidence type="ECO:0000313" key="2">
    <source>
        <dbReference type="Proteomes" id="UP000008177"/>
    </source>
</evidence>
<dbReference type="InParanoid" id="G2Y6Q7"/>